<dbReference type="InterPro" id="IPR018901">
    <property type="entry name" value="Spore_coat_CotE"/>
</dbReference>
<evidence type="ECO:0000313" key="2">
    <source>
        <dbReference type="Proteomes" id="UP000244180"/>
    </source>
</evidence>
<dbReference type="Pfam" id="PF10628">
    <property type="entry name" value="CotE"/>
    <property type="match status" value="1"/>
</dbReference>
<reference evidence="1 2" key="1">
    <citation type="submission" date="2017-08" db="EMBL/GenBank/DDBJ databases">
        <title>Burning lignite coal seam in the remote Altai Mountains harbors a hydrogen-driven thermophilic microbial community.</title>
        <authorList>
            <person name="Kadnikov V.V."/>
            <person name="Mardanov A.V."/>
            <person name="Ivasenko D."/>
            <person name="Beletsky A.V."/>
            <person name="Karnachuk O.V."/>
            <person name="Ravin N.V."/>
        </authorList>
    </citation>
    <scope>NUCLEOTIDE SEQUENCE [LARGE SCALE GENOMIC DNA]</scope>
    <source>
        <strain evidence="1">AL33</strain>
    </source>
</reference>
<protein>
    <submittedName>
        <fullName evidence="1">Outer spore coat protein E</fullName>
    </submittedName>
</protein>
<proteinExistence type="predicted"/>
<dbReference type="RefSeq" id="WP_272999818.1">
    <property type="nucleotide sequence ID" value="NZ_PEBV01000007.1"/>
</dbReference>
<keyword evidence="1" id="KW-0167">Capsid protein</keyword>
<keyword evidence="1" id="KW-0946">Virion</keyword>
<gene>
    <name evidence="1" type="ORF">HSCHL_0850</name>
</gene>
<sequence length="191" mass="21213">MYRPLRRGEAKTMATNETEMASREIITKAVVARGCRLSQTTHQIATPHAPSSILGCWVINHTFVSHKAGDEVEVKGAYDIDVWYSYDDNTKTEVAKETVQYVERIPLSFLDSEIIGDAFEVRTRVTEAPNAVEAKVHGAGAQVVVEKAFSTEVIGETKLCVYVAPSCGEVDDEEEKDDGFDDEEIIIEDLR</sequence>
<name>A0A2T5GCS9_HYDSH</name>
<dbReference type="Proteomes" id="UP000244180">
    <property type="component" value="Unassembled WGS sequence"/>
</dbReference>
<accession>A0A2T5GCS9</accession>
<evidence type="ECO:0000313" key="1">
    <source>
        <dbReference type="EMBL" id="PTQ53996.1"/>
    </source>
</evidence>
<dbReference type="EMBL" id="PEBV01000007">
    <property type="protein sequence ID" value="PTQ53996.1"/>
    <property type="molecule type" value="Genomic_DNA"/>
</dbReference>
<comment type="caution">
    <text evidence="1">The sequence shown here is derived from an EMBL/GenBank/DDBJ whole genome shotgun (WGS) entry which is preliminary data.</text>
</comment>
<organism evidence="1 2">
    <name type="scientific">Hydrogenibacillus schlegelii</name>
    <name type="common">Bacillus schlegelii</name>
    <dbReference type="NCBI Taxonomy" id="1484"/>
    <lineage>
        <taxon>Bacteria</taxon>
        <taxon>Bacillati</taxon>
        <taxon>Bacillota</taxon>
        <taxon>Bacilli</taxon>
        <taxon>Bacillales</taxon>
        <taxon>Bacillales Family X. Incertae Sedis</taxon>
        <taxon>Hydrogenibacillus</taxon>
    </lineage>
</organism>
<dbReference type="AlphaFoldDB" id="A0A2T5GCS9"/>